<evidence type="ECO:0000313" key="13">
    <source>
        <dbReference type="Proteomes" id="UP000280444"/>
    </source>
</evidence>
<evidence type="ECO:0000256" key="10">
    <source>
        <dbReference type="SAM" id="Phobius"/>
    </source>
</evidence>
<keyword evidence="7 10" id="KW-0472">Membrane</keyword>
<evidence type="ECO:0000256" key="4">
    <source>
        <dbReference type="ARBA" id="ARBA00022475"/>
    </source>
</evidence>
<feature type="region of interest" description="Disordered" evidence="9">
    <location>
        <begin position="193"/>
        <end position="214"/>
    </location>
</feature>
<protein>
    <recommendedName>
        <fullName evidence="11">ABC transmembrane type-2 domain-containing protein</fullName>
    </recommendedName>
</protein>
<name>A0A3P1SC05_9ACTO</name>
<dbReference type="PANTHER" id="PTHR30294">
    <property type="entry name" value="MEMBRANE COMPONENT OF ABC TRANSPORTER YHHJ-RELATED"/>
    <property type="match status" value="1"/>
</dbReference>
<comment type="similarity">
    <text evidence="2">Belongs to the ABC-2 integral membrane protein family.</text>
</comment>
<feature type="transmembrane region" description="Helical" evidence="10">
    <location>
        <begin position="423"/>
        <end position="446"/>
    </location>
</feature>
<dbReference type="Gene3D" id="1.20.1600.10">
    <property type="entry name" value="Outer membrane efflux proteins (OEP)"/>
    <property type="match status" value="1"/>
</dbReference>
<evidence type="ECO:0000256" key="3">
    <source>
        <dbReference type="ARBA" id="ARBA00022448"/>
    </source>
</evidence>
<keyword evidence="4" id="KW-1003">Cell membrane</keyword>
<dbReference type="AlphaFoldDB" id="A0A3P1SC05"/>
<evidence type="ECO:0000256" key="9">
    <source>
        <dbReference type="SAM" id="MobiDB-lite"/>
    </source>
</evidence>
<feature type="domain" description="ABC transmembrane type-2" evidence="11">
    <location>
        <begin position="223"/>
        <end position="453"/>
    </location>
</feature>
<feature type="transmembrane region" description="Helical" evidence="10">
    <location>
        <begin position="340"/>
        <end position="363"/>
    </location>
</feature>
<dbReference type="RefSeq" id="WP_124872202.1">
    <property type="nucleotide sequence ID" value="NZ_RQZF01000013.1"/>
</dbReference>
<dbReference type="EMBL" id="RQZF01000013">
    <property type="protein sequence ID" value="RRC94584.1"/>
    <property type="molecule type" value="Genomic_DNA"/>
</dbReference>
<evidence type="ECO:0000259" key="11">
    <source>
        <dbReference type="PROSITE" id="PS51012"/>
    </source>
</evidence>
<dbReference type="GO" id="GO:0140359">
    <property type="term" value="F:ABC-type transporter activity"/>
    <property type="evidence" value="ECO:0007669"/>
    <property type="project" value="InterPro"/>
</dbReference>
<reference evidence="12 13" key="1">
    <citation type="submission" date="2018-11" db="EMBL/GenBank/DDBJ databases">
        <title>Genomes From Bacteria Associated with the Canine Oral Cavity: a Test Case for Automated Genome-Based Taxonomic Assignment.</title>
        <authorList>
            <person name="Coil D.A."/>
            <person name="Jospin G."/>
            <person name="Darling A.E."/>
            <person name="Wallis C."/>
            <person name="Davis I.J."/>
            <person name="Harris S."/>
            <person name="Eisen J.A."/>
            <person name="Holcombe L.J."/>
            <person name="O'Flynn C."/>
        </authorList>
    </citation>
    <scope>NUCLEOTIDE SEQUENCE [LARGE SCALE GENOMIC DNA]</scope>
    <source>
        <strain evidence="12 13">OH770</strain>
    </source>
</reference>
<feature type="compositionally biased region" description="Pro residues" evidence="9">
    <location>
        <begin position="197"/>
        <end position="214"/>
    </location>
</feature>
<feature type="coiled-coil region" evidence="8">
    <location>
        <begin position="137"/>
        <end position="192"/>
    </location>
</feature>
<evidence type="ECO:0000313" key="12">
    <source>
        <dbReference type="EMBL" id="RRC94584.1"/>
    </source>
</evidence>
<proteinExistence type="inferred from homology"/>
<feature type="transmembrane region" description="Helical" evidence="10">
    <location>
        <begin position="260"/>
        <end position="284"/>
    </location>
</feature>
<keyword evidence="3" id="KW-0813">Transport</keyword>
<dbReference type="InterPro" id="IPR047817">
    <property type="entry name" value="ABC2_TM_bact-type"/>
</dbReference>
<dbReference type="OrthoDB" id="9776218at2"/>
<dbReference type="SUPFAM" id="SSF56954">
    <property type="entry name" value="Outer membrane efflux proteins (OEP)"/>
    <property type="match status" value="1"/>
</dbReference>
<dbReference type="PROSITE" id="PS51012">
    <property type="entry name" value="ABC_TM2"/>
    <property type="match status" value="1"/>
</dbReference>
<dbReference type="Proteomes" id="UP000280444">
    <property type="component" value="Unassembled WGS sequence"/>
</dbReference>
<keyword evidence="5 10" id="KW-0812">Transmembrane</keyword>
<comment type="subcellular location">
    <subcellularLocation>
        <location evidence="1">Cell membrane</location>
        <topology evidence="1">Multi-pass membrane protein</topology>
    </subcellularLocation>
</comment>
<dbReference type="InterPro" id="IPR013525">
    <property type="entry name" value="ABC2_TM"/>
</dbReference>
<evidence type="ECO:0000256" key="1">
    <source>
        <dbReference type="ARBA" id="ARBA00004651"/>
    </source>
</evidence>
<comment type="caution">
    <text evidence="12">The sequence shown here is derived from an EMBL/GenBank/DDBJ whole genome shotgun (WGS) entry which is preliminary data.</text>
</comment>
<evidence type="ECO:0000256" key="2">
    <source>
        <dbReference type="ARBA" id="ARBA00007783"/>
    </source>
</evidence>
<keyword evidence="8" id="KW-0175">Coiled coil</keyword>
<evidence type="ECO:0000256" key="7">
    <source>
        <dbReference type="ARBA" id="ARBA00023136"/>
    </source>
</evidence>
<sequence>MKAMVIKEFRELLRDRRTLALLLFIPTMLLIVFGFAANFTVERNEVLIGGPGARSVADALANLSPSQEGFIIEHVDPTLSEANIDPLLRADAYDAIIFATATTNDDALLSTRTHVWIDGSGLFEAMAVEKTWMQTIAEDVRERARATTKDIEALRDDLDSRKSQINEARSQLTELRSTLSEVDSRMEELRAALANPTPGPPPNLPSLPEPPALPDLPTLPDLPALPELPVLPDTSALNLDTIDADSTTTVLFNPDLKTSWVMLPGLVGLIVQFISVVIMSIGLVREREAGTLEQLAVMPLHPAAIIAGKITPYFVISLCNIAVITALASWIFGVPFVGSFAIYALLTTLFLFAVLGVGILISVVSQNTGQAIQLSVMTLMPQVLLSGLIFPLDSMAVGVRWLGYAMPLTWFTKAAQGIVLRGATLAEVSLPLGILAAMALFLFVVANVRMALMLRRGGEGA</sequence>
<evidence type="ECO:0000256" key="8">
    <source>
        <dbReference type="SAM" id="Coils"/>
    </source>
</evidence>
<evidence type="ECO:0000256" key="5">
    <source>
        <dbReference type="ARBA" id="ARBA00022692"/>
    </source>
</evidence>
<evidence type="ECO:0000256" key="6">
    <source>
        <dbReference type="ARBA" id="ARBA00022989"/>
    </source>
</evidence>
<dbReference type="Pfam" id="PF12698">
    <property type="entry name" value="ABC2_membrane_3"/>
    <property type="match status" value="1"/>
</dbReference>
<gene>
    <name evidence="12" type="ORF">EII11_09750</name>
</gene>
<feature type="transmembrane region" description="Helical" evidence="10">
    <location>
        <begin position="313"/>
        <end position="334"/>
    </location>
</feature>
<dbReference type="GO" id="GO:0005886">
    <property type="term" value="C:plasma membrane"/>
    <property type="evidence" value="ECO:0007669"/>
    <property type="project" value="UniProtKB-SubCell"/>
</dbReference>
<dbReference type="InterPro" id="IPR051449">
    <property type="entry name" value="ABC-2_transporter_component"/>
</dbReference>
<keyword evidence="13" id="KW-1185">Reference proteome</keyword>
<feature type="transmembrane region" description="Helical" evidence="10">
    <location>
        <begin position="21"/>
        <end position="41"/>
    </location>
</feature>
<feature type="transmembrane region" description="Helical" evidence="10">
    <location>
        <begin position="383"/>
        <end position="403"/>
    </location>
</feature>
<accession>A0A3P1SC05</accession>
<organism evidence="12 13">
    <name type="scientific">Schaalia canis</name>
    <dbReference type="NCBI Taxonomy" id="100469"/>
    <lineage>
        <taxon>Bacteria</taxon>
        <taxon>Bacillati</taxon>
        <taxon>Actinomycetota</taxon>
        <taxon>Actinomycetes</taxon>
        <taxon>Actinomycetales</taxon>
        <taxon>Actinomycetaceae</taxon>
        <taxon>Schaalia</taxon>
    </lineage>
</organism>
<keyword evidence="6 10" id="KW-1133">Transmembrane helix</keyword>
<dbReference type="PANTHER" id="PTHR30294:SF29">
    <property type="entry name" value="MULTIDRUG ABC TRANSPORTER PERMEASE YBHS-RELATED"/>
    <property type="match status" value="1"/>
</dbReference>